<gene>
    <name evidence="3" type="ORF">SAMN04488244_12647</name>
</gene>
<evidence type="ECO:0000313" key="4">
    <source>
        <dbReference type="Proteomes" id="UP000236721"/>
    </source>
</evidence>
<dbReference type="PANTHER" id="PTHR30327:SF1">
    <property type="entry name" value="UPF0301 PROTEIN YQGE"/>
    <property type="match status" value="1"/>
</dbReference>
<dbReference type="Proteomes" id="UP000236721">
    <property type="component" value="Unassembled WGS sequence"/>
</dbReference>
<reference evidence="4" key="1">
    <citation type="submission" date="2016-10" db="EMBL/GenBank/DDBJ databases">
        <authorList>
            <person name="Varghese N."/>
            <person name="Submissions S."/>
        </authorList>
    </citation>
    <scope>NUCLEOTIDE SEQUENCE [LARGE SCALE GENOMIC DNA]</scope>
    <source>
        <strain evidence="4">CGMCC 1.7062</strain>
    </source>
</reference>
<evidence type="ECO:0000313" key="3">
    <source>
        <dbReference type="EMBL" id="SEG64729.1"/>
    </source>
</evidence>
<name>A0A1H6BVL8_9VIBR</name>
<sequence>MDREAIMNLANHFLVAMPGMKDPYFQRSVIYVCEHNEDGAMGIMISTPIDVTVASMLKQVQIDLPIASQTTHSKSLDEPVLNGGPVAEDRGFIIHRPKDKYQSSIKITDNVMVTTSKDILAVLGTDAQPENYLVALGYSGWSAGQLESELADNSWLTVEADTSIIFDTPAEERWSSAVAKLGIDIAQLSSDVGHA</sequence>
<proteinExistence type="inferred from homology"/>
<evidence type="ECO:0000256" key="2">
    <source>
        <dbReference type="HAMAP-Rule" id="MF_00758"/>
    </source>
</evidence>
<dbReference type="GO" id="GO:0005829">
    <property type="term" value="C:cytosol"/>
    <property type="evidence" value="ECO:0007669"/>
    <property type="project" value="TreeGrafter"/>
</dbReference>
<dbReference type="Gene3D" id="3.40.1740.10">
    <property type="entry name" value="VC0467-like"/>
    <property type="match status" value="1"/>
</dbReference>
<dbReference type="HAMAP" id="MF_00758">
    <property type="entry name" value="UPF0301"/>
    <property type="match status" value="1"/>
</dbReference>
<dbReference type="NCBIfam" id="NF001266">
    <property type="entry name" value="PRK00228.1-1"/>
    <property type="match status" value="1"/>
</dbReference>
<keyword evidence="4" id="KW-1185">Reference proteome</keyword>
<dbReference type="Pfam" id="PF02622">
    <property type="entry name" value="DUF179"/>
    <property type="match status" value="1"/>
</dbReference>
<dbReference type="InterPro" id="IPR003774">
    <property type="entry name" value="AlgH-like"/>
</dbReference>
<organism evidence="3 4">
    <name type="scientific">Vibrio hangzhouensis</name>
    <dbReference type="NCBI Taxonomy" id="462991"/>
    <lineage>
        <taxon>Bacteria</taxon>
        <taxon>Pseudomonadati</taxon>
        <taxon>Pseudomonadota</taxon>
        <taxon>Gammaproteobacteria</taxon>
        <taxon>Vibrionales</taxon>
        <taxon>Vibrionaceae</taxon>
        <taxon>Vibrio</taxon>
    </lineage>
</organism>
<dbReference type="EMBL" id="FNVG01000026">
    <property type="protein sequence ID" value="SEG64729.1"/>
    <property type="molecule type" value="Genomic_DNA"/>
</dbReference>
<accession>A0A1H6BVL8</accession>
<comment type="similarity">
    <text evidence="1 2">Belongs to the UPF0301 (AlgH) family.</text>
</comment>
<dbReference type="SUPFAM" id="SSF143456">
    <property type="entry name" value="VC0467-like"/>
    <property type="match status" value="1"/>
</dbReference>
<protein>
    <recommendedName>
        <fullName evidence="2">UPF0301 protein SAMN04488244_12647</fullName>
    </recommendedName>
</protein>
<evidence type="ECO:0000256" key="1">
    <source>
        <dbReference type="ARBA" id="ARBA00009600"/>
    </source>
</evidence>
<dbReference type="PANTHER" id="PTHR30327">
    <property type="entry name" value="UNCHARACTERIZED PROTEIN YQGE"/>
    <property type="match status" value="1"/>
</dbReference>
<dbReference type="AlphaFoldDB" id="A0A1H6BVL8"/>